<comment type="caution">
    <text evidence="1">The sequence shown here is derived from an EMBL/GenBank/DDBJ whole genome shotgun (WGS) entry which is preliminary data.</text>
</comment>
<reference evidence="1 2" key="1">
    <citation type="submission" date="2015-06" db="EMBL/GenBank/DDBJ databases">
        <title>Talaromyces atroroseus IBT 11181 draft genome.</title>
        <authorList>
            <person name="Rasmussen K.B."/>
            <person name="Rasmussen S."/>
            <person name="Petersen B."/>
            <person name="Sicheritz-Ponten T."/>
            <person name="Mortensen U.H."/>
            <person name="Thrane U."/>
        </authorList>
    </citation>
    <scope>NUCLEOTIDE SEQUENCE [LARGE SCALE GENOMIC DNA]</scope>
    <source>
        <strain evidence="1 2">IBT 11181</strain>
    </source>
</reference>
<dbReference type="Proteomes" id="UP000214365">
    <property type="component" value="Unassembled WGS sequence"/>
</dbReference>
<evidence type="ECO:0000313" key="1">
    <source>
        <dbReference type="EMBL" id="OKL63061.1"/>
    </source>
</evidence>
<name>A0A1Q5QB04_TALAT</name>
<protein>
    <submittedName>
        <fullName evidence="1">Uncharacterized protein</fullName>
    </submittedName>
</protein>
<dbReference type="AlphaFoldDB" id="A0A1Q5QB04"/>
<keyword evidence="2" id="KW-1185">Reference proteome</keyword>
<proteinExistence type="predicted"/>
<organism evidence="1 2">
    <name type="scientific">Talaromyces atroroseus</name>
    <dbReference type="NCBI Taxonomy" id="1441469"/>
    <lineage>
        <taxon>Eukaryota</taxon>
        <taxon>Fungi</taxon>
        <taxon>Dikarya</taxon>
        <taxon>Ascomycota</taxon>
        <taxon>Pezizomycotina</taxon>
        <taxon>Eurotiomycetes</taxon>
        <taxon>Eurotiomycetidae</taxon>
        <taxon>Eurotiales</taxon>
        <taxon>Trichocomaceae</taxon>
        <taxon>Talaromyces</taxon>
        <taxon>Talaromyces sect. Trachyspermi</taxon>
    </lineage>
</organism>
<sequence>MAWISRPSPPASYSCPCSLGPIPNTAYASLNHGPVLSCPPQIYILSPRPPLILGCQRSQDPDEAPAKAVEQTAFNDDLRNAGLPQPSNFPAEEIQAHIGKV</sequence>
<evidence type="ECO:0000313" key="2">
    <source>
        <dbReference type="Proteomes" id="UP000214365"/>
    </source>
</evidence>
<dbReference type="GeneID" id="31001669"/>
<gene>
    <name evidence="1" type="ORF">UA08_01914</name>
</gene>
<accession>A0A1Q5QB04</accession>
<dbReference type="RefSeq" id="XP_020123182.1">
    <property type="nucleotide sequence ID" value="XM_020261630.1"/>
</dbReference>
<dbReference type="EMBL" id="LFMY01000002">
    <property type="protein sequence ID" value="OKL63061.1"/>
    <property type="molecule type" value="Genomic_DNA"/>
</dbReference>